<dbReference type="InterPro" id="IPR000851">
    <property type="entry name" value="Ribosomal_uS5"/>
</dbReference>
<evidence type="ECO:0000256" key="1">
    <source>
        <dbReference type="ARBA" id="ARBA00008945"/>
    </source>
</evidence>
<feature type="region of interest" description="Disordered" evidence="6">
    <location>
        <begin position="195"/>
        <end position="225"/>
    </location>
</feature>
<feature type="domain" description="S5 DRBM" evidence="7">
    <location>
        <begin position="247"/>
        <end position="310"/>
    </location>
</feature>
<keyword evidence="3 4" id="KW-0687">Ribonucleoprotein</keyword>
<dbReference type="InterPro" id="IPR005324">
    <property type="entry name" value="Ribosomal_uS5_C"/>
</dbReference>
<name>A0A830GLX1_9EURY</name>
<dbReference type="SUPFAM" id="SSF54211">
    <property type="entry name" value="Ribosomal protein S5 domain 2-like"/>
    <property type="match status" value="1"/>
</dbReference>
<sequence length="414" mass="44748">MAGGKTLWLGSQSIQDCENRIAIPSQVFELDIATRGVPINFFIESPTSRIAISQQLLADGGQRTTDTDHLSLLDRVGQNTVGQNRVVTIPKKFFPDYEGKATGSQPLPETVQLHRGQHCHFVLTETLYQHSACYIVDDKREIVEIMRHGASDILTDGGRPNKDLIDQSELDDDEVLWVERNKVISVERAQELLSGGERVSESATASATEASESGETVPETESSLDALPGSVLPMGDIDISNPQLTDVDARVLDTNIVWRHGDSGDEAHFSVIVAVGNFDGYLGTGQGREKHVGEAVKAAIDNAKTNVSRVSRDCAPMQCVCGEPHTVPRATEGRAGSLSVEIRPAQEGLGVAASSVVEDILELAGIEDAFVTADNFHGRTEPLIRATVRALWGVNSGSRIDPSGERQFDPEDIC</sequence>
<dbReference type="SUPFAM" id="SSF54768">
    <property type="entry name" value="dsRNA-binding domain-like"/>
    <property type="match status" value="1"/>
</dbReference>
<dbReference type="Pfam" id="PF03719">
    <property type="entry name" value="Ribosomal_S5_C"/>
    <property type="match status" value="1"/>
</dbReference>
<evidence type="ECO:0000313" key="9">
    <source>
        <dbReference type="Proteomes" id="UP000605784"/>
    </source>
</evidence>
<dbReference type="GO" id="GO:1990904">
    <property type="term" value="C:ribonucleoprotein complex"/>
    <property type="evidence" value="ECO:0007669"/>
    <property type="project" value="UniProtKB-UniRule"/>
</dbReference>
<dbReference type="InterPro" id="IPR020568">
    <property type="entry name" value="Ribosomal_Su5_D2-typ_SF"/>
</dbReference>
<reference evidence="8" key="2">
    <citation type="submission" date="2020-09" db="EMBL/GenBank/DDBJ databases">
        <authorList>
            <person name="Sun Q."/>
            <person name="Ohkuma M."/>
        </authorList>
    </citation>
    <scope>NUCLEOTIDE SEQUENCE</scope>
    <source>
        <strain evidence="8">JCM 17820</strain>
    </source>
</reference>
<dbReference type="PANTHER" id="PTHR48277:SF1">
    <property type="entry name" value="MITOCHONDRIAL RIBOSOMAL PROTEIN S5"/>
    <property type="match status" value="1"/>
</dbReference>
<proteinExistence type="inferred from homology"/>
<evidence type="ECO:0000256" key="5">
    <source>
        <dbReference type="RuleBase" id="RU003823"/>
    </source>
</evidence>
<comment type="similarity">
    <text evidence="1 5">Belongs to the universal ribosomal protein uS5 family.</text>
</comment>
<dbReference type="GO" id="GO:0003735">
    <property type="term" value="F:structural constituent of ribosome"/>
    <property type="evidence" value="ECO:0007669"/>
    <property type="project" value="UniProtKB-UniRule"/>
</dbReference>
<organism evidence="8 9">
    <name type="scientific">Haloarcula pellucida</name>
    <dbReference type="NCBI Taxonomy" id="1427151"/>
    <lineage>
        <taxon>Archaea</taxon>
        <taxon>Methanobacteriati</taxon>
        <taxon>Methanobacteriota</taxon>
        <taxon>Stenosarchaea group</taxon>
        <taxon>Halobacteria</taxon>
        <taxon>Halobacteriales</taxon>
        <taxon>Haloarculaceae</taxon>
        <taxon>Haloarcula</taxon>
    </lineage>
</organism>
<dbReference type="GO" id="GO:0005840">
    <property type="term" value="C:ribosome"/>
    <property type="evidence" value="ECO:0007669"/>
    <property type="project" value="UniProtKB-KW"/>
</dbReference>
<evidence type="ECO:0000313" key="8">
    <source>
        <dbReference type="EMBL" id="GGN94859.1"/>
    </source>
</evidence>
<dbReference type="PROSITE" id="PS50881">
    <property type="entry name" value="S5_DSRBD"/>
    <property type="match status" value="1"/>
</dbReference>
<protein>
    <recommendedName>
        <fullName evidence="7">S5 DRBM domain-containing protein</fullName>
    </recommendedName>
</protein>
<evidence type="ECO:0000256" key="4">
    <source>
        <dbReference type="PROSITE-ProRule" id="PRU00268"/>
    </source>
</evidence>
<dbReference type="PANTHER" id="PTHR48277">
    <property type="entry name" value="MITOCHONDRIAL RIBOSOMAL PROTEIN S5"/>
    <property type="match status" value="1"/>
</dbReference>
<dbReference type="GO" id="GO:0003723">
    <property type="term" value="F:RNA binding"/>
    <property type="evidence" value="ECO:0007669"/>
    <property type="project" value="InterPro"/>
</dbReference>
<keyword evidence="2 4" id="KW-0689">Ribosomal protein</keyword>
<evidence type="ECO:0000256" key="2">
    <source>
        <dbReference type="ARBA" id="ARBA00022980"/>
    </source>
</evidence>
<dbReference type="Gene3D" id="3.30.160.20">
    <property type="match status" value="1"/>
</dbReference>
<evidence type="ECO:0000256" key="6">
    <source>
        <dbReference type="SAM" id="MobiDB-lite"/>
    </source>
</evidence>
<dbReference type="InterPro" id="IPR013810">
    <property type="entry name" value="Ribosomal_uS5_N"/>
</dbReference>
<evidence type="ECO:0000256" key="3">
    <source>
        <dbReference type="ARBA" id="ARBA00023274"/>
    </source>
</evidence>
<dbReference type="Gene3D" id="3.30.230.10">
    <property type="match status" value="1"/>
</dbReference>
<dbReference type="InterPro" id="IPR014721">
    <property type="entry name" value="Ribsml_uS5_D2-typ_fold_subgr"/>
</dbReference>
<gene>
    <name evidence="8" type="ORF">GCM10009030_21610</name>
</gene>
<dbReference type="AlphaFoldDB" id="A0A830GLX1"/>
<accession>A0A830GLX1</accession>
<evidence type="ECO:0000259" key="7">
    <source>
        <dbReference type="PROSITE" id="PS50881"/>
    </source>
</evidence>
<reference evidence="8" key="1">
    <citation type="journal article" date="2014" name="Int. J. Syst. Evol. Microbiol.">
        <title>Complete genome sequence of Corynebacterium casei LMG S-19264T (=DSM 44701T), isolated from a smear-ripened cheese.</title>
        <authorList>
            <consortium name="US DOE Joint Genome Institute (JGI-PGF)"/>
            <person name="Walter F."/>
            <person name="Albersmeier A."/>
            <person name="Kalinowski J."/>
            <person name="Ruckert C."/>
        </authorList>
    </citation>
    <scope>NUCLEOTIDE SEQUENCE</scope>
    <source>
        <strain evidence="8">JCM 17820</strain>
    </source>
</reference>
<comment type="caution">
    <text evidence="8">The sequence shown here is derived from an EMBL/GenBank/DDBJ whole genome shotgun (WGS) entry which is preliminary data.</text>
</comment>
<feature type="compositionally biased region" description="Low complexity" evidence="6">
    <location>
        <begin position="201"/>
        <end position="216"/>
    </location>
</feature>
<dbReference type="GO" id="GO:0006412">
    <property type="term" value="P:translation"/>
    <property type="evidence" value="ECO:0007669"/>
    <property type="project" value="InterPro"/>
</dbReference>
<dbReference type="EMBL" id="BMOU01000003">
    <property type="protein sequence ID" value="GGN94859.1"/>
    <property type="molecule type" value="Genomic_DNA"/>
</dbReference>
<dbReference type="Pfam" id="PF00333">
    <property type="entry name" value="Ribosomal_S5"/>
    <property type="match status" value="1"/>
</dbReference>
<dbReference type="Proteomes" id="UP000605784">
    <property type="component" value="Unassembled WGS sequence"/>
</dbReference>
<keyword evidence="9" id="KW-1185">Reference proteome</keyword>